<dbReference type="SUPFAM" id="SSF52540">
    <property type="entry name" value="P-loop containing nucleoside triphosphate hydrolases"/>
    <property type="match status" value="1"/>
</dbReference>
<proteinExistence type="predicted"/>
<dbReference type="PANTHER" id="PTHR45615:SF40">
    <property type="entry name" value="MYOSIN HEAVY CHAIN, NON-MUSCLE"/>
    <property type="match status" value="1"/>
</dbReference>
<gene>
    <name evidence="3" type="ORF">FIV42_15305</name>
</gene>
<evidence type="ECO:0000256" key="2">
    <source>
        <dbReference type="SAM" id="MobiDB-lite"/>
    </source>
</evidence>
<feature type="compositionally biased region" description="Acidic residues" evidence="2">
    <location>
        <begin position="1"/>
        <end position="10"/>
    </location>
</feature>
<dbReference type="GO" id="GO:0016460">
    <property type="term" value="C:myosin II complex"/>
    <property type="evidence" value="ECO:0007669"/>
    <property type="project" value="TreeGrafter"/>
</dbReference>
<accession>A0A5B8Y651</accession>
<dbReference type="GO" id="GO:0005737">
    <property type="term" value="C:cytoplasm"/>
    <property type="evidence" value="ECO:0007669"/>
    <property type="project" value="TreeGrafter"/>
</dbReference>
<dbReference type="InterPro" id="IPR027417">
    <property type="entry name" value="P-loop_NTPase"/>
</dbReference>
<dbReference type="EMBL" id="CP041186">
    <property type="protein sequence ID" value="QDG52059.1"/>
    <property type="molecule type" value="Genomic_DNA"/>
</dbReference>
<dbReference type="Proteomes" id="UP000315995">
    <property type="component" value="Chromosome"/>
</dbReference>
<feature type="region of interest" description="Disordered" evidence="2">
    <location>
        <begin position="230"/>
        <end position="265"/>
    </location>
</feature>
<feature type="compositionally biased region" description="Basic and acidic residues" evidence="2">
    <location>
        <begin position="102"/>
        <end position="154"/>
    </location>
</feature>
<evidence type="ECO:0000313" key="3">
    <source>
        <dbReference type="EMBL" id="QDG52059.1"/>
    </source>
</evidence>
<evidence type="ECO:0008006" key="5">
    <source>
        <dbReference type="Google" id="ProtNLM"/>
    </source>
</evidence>
<protein>
    <recommendedName>
        <fullName evidence="5">Chromosome partitioning protein ParA</fullName>
    </recommendedName>
</protein>
<sequence>MSQQDDEAIVDETISKALTESSVEAPDELLEERQRLADSWKRVNDKEDQLDDRESALEQTQAVLEEEEAELDAKREKLEALADELGGREETIEEQECALEAREDAIADQEREATSREADLKQRKQEADKREADLKERERNADKREADLKERELEADAGFQKLRTQRLTELKNEWDEERKRREQALDEEIDAERTRRFEALDREIEDRRERLDEEIEAQRERADELINEREAELDRRTSKLDERENALDEREKEVQEKQQTLDREAHRLTSLEGVLEEERAQIEDKIELRAREKVEELQRQLKAKAERVEAIDDDRRRLRERVEAHEEWRERFGEREPKEVLAENGSLEGEIERLRSELSERPSQKDAKLLAELRKEKDEWRIARQQMTREIAELKAERANSLQTAAEVEQQKRLSETYKRDVQAMEAASKKLEEDVKRLRGMYDTTAERDACIGSIEMPIKKLAERDVADRPSGASELEWLEQIDTKCRESGLEFNPRLLHAFHTSMKTAEWSPLAVLTGVSGTGKSQLPKLYARFGGLQFLPLAVKPNWDSPESLFGYFNSIDNRFDATDLLRALVQSQKDPTDPGYEGGFSDRMMIVLLDEMNLAHVELYFSDLLSKLEDRRGNQEPVKKSIGLGPDVESYDVELGRNVLWAGTMNEDATTKTLSDKVLDRSNVLSFPRPTELKRRLEAKLAEPVPLIAKSTWDGWVQSRSTFTDEEISVFKQAVEHINECLQYVGRAIGHRPFQAIEHYMANHPKVIDAGVDEKEREKAMKLAFEDQVVQRIMPRLRGIETRGQSKTKCLEPIREVLTDPELSLHLENDFDIACSSGYGTFVWNSAKYLEEG</sequence>
<evidence type="ECO:0000256" key="1">
    <source>
        <dbReference type="SAM" id="Coils"/>
    </source>
</evidence>
<dbReference type="PANTHER" id="PTHR45615">
    <property type="entry name" value="MYOSIN HEAVY CHAIN, NON-MUSCLE"/>
    <property type="match status" value="1"/>
</dbReference>
<dbReference type="AlphaFoldDB" id="A0A4Y6PVB6"/>
<organism evidence="3 4">
    <name type="scientific">Persicimonas caeni</name>
    <dbReference type="NCBI Taxonomy" id="2292766"/>
    <lineage>
        <taxon>Bacteria</taxon>
        <taxon>Deltaproteobacteria</taxon>
        <taxon>Bradymonadales</taxon>
        <taxon>Bradymonadaceae</taxon>
        <taxon>Persicimonas</taxon>
    </lineage>
</organism>
<dbReference type="GO" id="GO:0051015">
    <property type="term" value="F:actin filament binding"/>
    <property type="evidence" value="ECO:0007669"/>
    <property type="project" value="TreeGrafter"/>
</dbReference>
<feature type="region of interest" description="Disordered" evidence="2">
    <location>
        <begin position="1"/>
        <end position="29"/>
    </location>
</feature>
<evidence type="ECO:0000313" key="4">
    <source>
        <dbReference type="Proteomes" id="UP000315995"/>
    </source>
</evidence>
<keyword evidence="1" id="KW-0175">Coiled coil</keyword>
<keyword evidence="4" id="KW-1185">Reference proteome</keyword>
<dbReference type="RefSeq" id="WP_141198536.1">
    <property type="nucleotide sequence ID" value="NZ_CP041186.1"/>
</dbReference>
<name>A0A4Y6PVB6_PERCE</name>
<dbReference type="OrthoDB" id="9781481at2"/>
<feature type="coiled-coil region" evidence="1">
    <location>
        <begin position="370"/>
        <end position="442"/>
    </location>
</feature>
<dbReference type="GO" id="GO:0000146">
    <property type="term" value="F:microfilament motor activity"/>
    <property type="evidence" value="ECO:0007669"/>
    <property type="project" value="TreeGrafter"/>
</dbReference>
<dbReference type="Gene3D" id="3.40.50.300">
    <property type="entry name" value="P-loop containing nucleotide triphosphate hydrolases"/>
    <property type="match status" value="1"/>
</dbReference>
<reference evidence="3 4" key="1">
    <citation type="submission" date="2019-06" db="EMBL/GenBank/DDBJ databases">
        <title>Persicimonas caeni gen. nov., sp. nov., a predatory bacterium isolated from solar saltern.</title>
        <authorList>
            <person name="Wang S."/>
        </authorList>
    </citation>
    <scope>NUCLEOTIDE SEQUENCE [LARGE SCALE GENOMIC DNA]</scope>
    <source>
        <strain evidence="3 4">YN101</strain>
    </source>
</reference>
<feature type="region of interest" description="Disordered" evidence="2">
    <location>
        <begin position="102"/>
        <end position="155"/>
    </location>
</feature>
<dbReference type="GO" id="GO:0032982">
    <property type="term" value="C:myosin filament"/>
    <property type="evidence" value="ECO:0007669"/>
    <property type="project" value="TreeGrafter"/>
</dbReference>
<accession>A0A4Y6PVB6</accession>